<reference evidence="10 11" key="1">
    <citation type="journal article" date="2014" name="Nat. Commun.">
        <title>Klebsormidium flaccidum genome reveals primary factors for plant terrestrial adaptation.</title>
        <authorList>
            <person name="Hori K."/>
            <person name="Maruyama F."/>
            <person name="Fujisawa T."/>
            <person name="Togashi T."/>
            <person name="Yamamoto N."/>
            <person name="Seo M."/>
            <person name="Sato S."/>
            <person name="Yamada T."/>
            <person name="Mori H."/>
            <person name="Tajima N."/>
            <person name="Moriyama T."/>
            <person name="Ikeuchi M."/>
            <person name="Watanabe M."/>
            <person name="Wada H."/>
            <person name="Kobayashi K."/>
            <person name="Saito M."/>
            <person name="Masuda T."/>
            <person name="Sasaki-Sekimoto Y."/>
            <person name="Mashiguchi K."/>
            <person name="Awai K."/>
            <person name="Shimojima M."/>
            <person name="Masuda S."/>
            <person name="Iwai M."/>
            <person name="Nobusawa T."/>
            <person name="Narise T."/>
            <person name="Kondo S."/>
            <person name="Saito H."/>
            <person name="Sato R."/>
            <person name="Murakawa M."/>
            <person name="Ihara Y."/>
            <person name="Oshima-Yamada Y."/>
            <person name="Ohtaka K."/>
            <person name="Satoh M."/>
            <person name="Sonobe K."/>
            <person name="Ishii M."/>
            <person name="Ohtani R."/>
            <person name="Kanamori-Sato M."/>
            <person name="Honoki R."/>
            <person name="Miyazaki D."/>
            <person name="Mochizuki H."/>
            <person name="Umetsu J."/>
            <person name="Higashi K."/>
            <person name="Shibata D."/>
            <person name="Kamiya Y."/>
            <person name="Sato N."/>
            <person name="Nakamura Y."/>
            <person name="Tabata S."/>
            <person name="Ida S."/>
            <person name="Kurokawa K."/>
            <person name="Ohta H."/>
        </authorList>
    </citation>
    <scope>NUCLEOTIDE SEQUENCE [LARGE SCALE GENOMIC DNA]</scope>
    <source>
        <strain evidence="10 11">NIES-2285</strain>
    </source>
</reference>
<dbReference type="InterPro" id="IPR011650">
    <property type="entry name" value="Peptidase_M20_dimer"/>
</dbReference>
<gene>
    <name evidence="10" type="ORF">KFL_000390220</name>
</gene>
<keyword evidence="5" id="KW-0378">Hydrolase</keyword>
<dbReference type="PROSITE" id="PS00678">
    <property type="entry name" value="WD_REPEATS_1"/>
    <property type="match status" value="1"/>
</dbReference>
<dbReference type="Pfam" id="PF01546">
    <property type="entry name" value="Peptidase_M20"/>
    <property type="match status" value="1"/>
</dbReference>
<dbReference type="Gene3D" id="2.130.10.10">
    <property type="entry name" value="YVTN repeat-like/Quinoprotein amine dehydrogenase"/>
    <property type="match status" value="2"/>
</dbReference>
<keyword evidence="4" id="KW-0677">Repeat</keyword>
<dbReference type="InterPro" id="IPR011047">
    <property type="entry name" value="Quinoprotein_ADH-like_sf"/>
</dbReference>
<dbReference type="InterPro" id="IPR020472">
    <property type="entry name" value="WD40_PAC1"/>
</dbReference>
<dbReference type="SUPFAM" id="SSF56235">
    <property type="entry name" value="N-terminal nucleophile aminohydrolases (Ntn hydrolases)"/>
    <property type="match status" value="1"/>
</dbReference>
<protein>
    <submittedName>
        <fullName evidence="10">WD domain-containing protein</fullName>
    </submittedName>
</protein>
<dbReference type="STRING" id="105231.A0A1Y1HPX8"/>
<feature type="repeat" description="WD" evidence="7">
    <location>
        <begin position="686"/>
        <end position="725"/>
    </location>
</feature>
<keyword evidence="1 7" id="KW-0853">WD repeat</keyword>
<keyword evidence="3" id="KW-0479">Metal-binding</keyword>
<dbReference type="SMART" id="SM00320">
    <property type="entry name" value="WD40"/>
    <property type="match status" value="6"/>
</dbReference>
<dbReference type="InterPro" id="IPR001680">
    <property type="entry name" value="WD40_rpt"/>
</dbReference>
<dbReference type="PROSITE" id="PS51278">
    <property type="entry name" value="GATASE_TYPE_2"/>
    <property type="match status" value="1"/>
</dbReference>
<evidence type="ECO:0000313" key="10">
    <source>
        <dbReference type="EMBL" id="GAQ79832.1"/>
    </source>
</evidence>
<dbReference type="InterPro" id="IPR015943">
    <property type="entry name" value="WD40/YVTN_repeat-like_dom_sf"/>
</dbReference>
<evidence type="ECO:0000259" key="9">
    <source>
        <dbReference type="PROSITE" id="PS51278"/>
    </source>
</evidence>
<dbReference type="GO" id="GO:0006508">
    <property type="term" value="P:proteolysis"/>
    <property type="evidence" value="ECO:0000318"/>
    <property type="project" value="GO_Central"/>
</dbReference>
<evidence type="ECO:0000256" key="7">
    <source>
        <dbReference type="PROSITE-ProRule" id="PRU00221"/>
    </source>
</evidence>
<dbReference type="SUPFAM" id="SSF53187">
    <property type="entry name" value="Zn-dependent exopeptidases"/>
    <property type="match status" value="1"/>
</dbReference>
<name>A0A1Y1HPX8_KLENI</name>
<dbReference type="Proteomes" id="UP000054558">
    <property type="component" value="Unassembled WGS sequence"/>
</dbReference>
<organism evidence="10 11">
    <name type="scientific">Klebsormidium nitens</name>
    <name type="common">Green alga</name>
    <name type="synonym">Ulothrix nitens</name>
    <dbReference type="NCBI Taxonomy" id="105231"/>
    <lineage>
        <taxon>Eukaryota</taxon>
        <taxon>Viridiplantae</taxon>
        <taxon>Streptophyta</taxon>
        <taxon>Klebsormidiophyceae</taxon>
        <taxon>Klebsormidiales</taxon>
        <taxon>Klebsormidiaceae</taxon>
        <taxon>Klebsormidium</taxon>
    </lineage>
</organism>
<dbReference type="GO" id="GO:0006751">
    <property type="term" value="P:glutathione catabolic process"/>
    <property type="evidence" value="ECO:0000318"/>
    <property type="project" value="GO_Central"/>
</dbReference>
<feature type="compositionally biased region" description="Basic and acidic residues" evidence="8">
    <location>
        <begin position="877"/>
        <end position="886"/>
    </location>
</feature>
<sequence>MCRLMVYLGTDQKIADLVTKPSRSLTRQSYDAKERLTGHGYLNGDGFGIGWYSSETAGMDDPTPCVFSSTQPAWNNRNLERLASKVVSPLIFAHVRAAYPGIPVSDSNCQPFVCGRYLWMHNGGIGAFHLVRRALLNTLRDDIYQQCPSFESDSAVSFALFLNQIDDLMAEKRPEELVALMESTINTIIRIGREEGHGDELNLLNFVVSDGKTVVASRYTNLESEAPASLYYASGSQWVGADSNSNQYFVKHSDRRGLLGIVASEPLTEENSDWIQVPRNNMVVLTRFKSAFVDVLLCPINPPAPIAKDISRCFKALAPTPAPQQHLYNPRFRREVAPEPLLPAEIPVSVQPRHSLAAHSKAVMAIAIDGDRIFTGGQDGLIKLYDLRNFNHIKTLAGHSQTIFAISTHNGRLYSSSTRVVKCWDLHSYQLISTLRHSDGDVFALALAQGRAVAGPAGTSIIRCSRMSNGTCAAVLAAGGRETLLQKSSSSPTLPALGNGHFRAGNGRSKEPGRLHIEGNGYSSDPEDPLSRASSVDGDGAASDGMYCSVVWDAEMANNGGSSAHPNVPPGGHAFPAMVPPEVALPGIPTPHVRHPPLHPPTLTRVDSTQPLSSSVPISIPRKRTLPEAGGGLHSSLLKDEAHGGELETQQSTASMLGSPAGSAYWGVPAASKATEPTLVLTDTERGGHCSRVYALTMCDPFLCSGAGDGLVKVWCLESGNCETTLHGHKGGVMALAAVRDSPDRQDRVSCDDASKLEWRLLSGSRDNTIRVWDMSTKCPITTITGHTDDVLGLAIGYREEFYSASSDHTVRMWSLETYECLRIFLNQDAIFLSVACTHDGVLTGSSDGLVRFWEVDTADTPVGKGALSPQTRKKTFPREESRKQQSEMEELLRTFVSIRTVSVDRSRAGQDQAWKGANFLKGLLETIGAEVKLVVGQENTNPVVMGRLIQDPNAVTVTISGHYDVNAAPEDGWTTDPWELAAIDGFLYGRGVSDCKGPIIATLSAVRELASKGDLKVNVIFVFDGMNENGCQGFREAVQSNLEWFEGTQLILTSNTAWLSDNHPCLTYGMRGLICLVLEVTGPEKNLHSGSDGGSFTEPMNNLVAVLSNLVDSNNMILVPGFYDDVKPLDREEEALYEGLTFKLSEYKAASGLKDLTGSTSREVLMNRWRNPSLSILGVESGAVGWSTIPKGCSARICIRHVPNQDPERLIEKIRAHAAHEFAKLRARGNRLEVKVQHVGDWWLADPTNVFYRTAEQAIGRQWGVRPMYVREGGTMPVVPFLEKALEAPALHLPISQASDHTALQNERLRWINFMKGKDVVKDFMDALGHMDPSQLPERRRSSGSH</sequence>
<keyword evidence="6" id="KW-0315">Glutamine amidotransferase</keyword>
<feature type="repeat" description="WD" evidence="7">
    <location>
        <begin position="784"/>
        <end position="824"/>
    </location>
</feature>
<dbReference type="Gene3D" id="3.40.630.10">
    <property type="entry name" value="Zn peptidases"/>
    <property type="match status" value="1"/>
</dbReference>
<evidence type="ECO:0000256" key="1">
    <source>
        <dbReference type="ARBA" id="ARBA00022574"/>
    </source>
</evidence>
<feature type="compositionally biased region" description="Basic and acidic residues" evidence="8">
    <location>
        <begin position="508"/>
        <end position="517"/>
    </location>
</feature>
<evidence type="ECO:0000256" key="2">
    <source>
        <dbReference type="ARBA" id="ARBA00022670"/>
    </source>
</evidence>
<accession>A0A1Y1HPX8</accession>
<dbReference type="EMBL" id="DF236988">
    <property type="protein sequence ID" value="GAQ79832.1"/>
    <property type="molecule type" value="Genomic_DNA"/>
</dbReference>
<keyword evidence="11" id="KW-1185">Reference proteome</keyword>
<dbReference type="InterPro" id="IPR019775">
    <property type="entry name" value="WD40_repeat_CS"/>
</dbReference>
<feature type="domain" description="Glutamine amidotransferase type-2" evidence="9">
    <location>
        <begin position="2"/>
        <end position="244"/>
    </location>
</feature>
<dbReference type="PANTHER" id="PTHR43270">
    <property type="entry name" value="BETA-ALA-HIS DIPEPTIDASE"/>
    <property type="match status" value="1"/>
</dbReference>
<dbReference type="InterPro" id="IPR002933">
    <property type="entry name" value="Peptidase_M20"/>
</dbReference>
<evidence type="ECO:0000256" key="6">
    <source>
        <dbReference type="ARBA" id="ARBA00022962"/>
    </source>
</evidence>
<dbReference type="InterPro" id="IPR029055">
    <property type="entry name" value="Ntn_hydrolases_N"/>
</dbReference>
<dbReference type="SUPFAM" id="SSF50998">
    <property type="entry name" value="Quinoprotein alcohol dehydrogenase-like"/>
    <property type="match status" value="1"/>
</dbReference>
<dbReference type="Pfam" id="PF00400">
    <property type="entry name" value="WD40"/>
    <property type="match status" value="5"/>
</dbReference>
<evidence type="ECO:0000256" key="5">
    <source>
        <dbReference type="ARBA" id="ARBA00022801"/>
    </source>
</evidence>
<keyword evidence="2" id="KW-0645">Protease</keyword>
<dbReference type="PANTHER" id="PTHR43270:SF8">
    <property type="entry name" value="DI- AND TRIPEPTIDASE DUG2-RELATED"/>
    <property type="match status" value="1"/>
</dbReference>
<feature type="repeat" description="WD" evidence="7">
    <location>
        <begin position="356"/>
        <end position="395"/>
    </location>
</feature>
<dbReference type="InterPro" id="IPR051458">
    <property type="entry name" value="Cyt/Met_Dipeptidase"/>
</dbReference>
<dbReference type="InterPro" id="IPR026869">
    <property type="entry name" value="EgtC-like"/>
</dbReference>
<evidence type="ECO:0000256" key="4">
    <source>
        <dbReference type="ARBA" id="ARBA00022737"/>
    </source>
</evidence>
<dbReference type="PROSITE" id="PS50082">
    <property type="entry name" value="WD_REPEATS_2"/>
    <property type="match status" value="4"/>
</dbReference>
<dbReference type="CDD" id="cd01908">
    <property type="entry name" value="YafJ"/>
    <property type="match status" value="1"/>
</dbReference>
<dbReference type="PRINTS" id="PR00320">
    <property type="entry name" value="GPROTEINBRPT"/>
</dbReference>
<dbReference type="OrthoDB" id="7832001at2759"/>
<evidence type="ECO:0000313" key="11">
    <source>
        <dbReference type="Proteomes" id="UP000054558"/>
    </source>
</evidence>
<dbReference type="Gene3D" id="3.30.70.360">
    <property type="match status" value="1"/>
</dbReference>
<feature type="region of interest" description="Disordered" evidence="8">
    <location>
        <begin position="864"/>
        <end position="886"/>
    </location>
</feature>
<feature type="region of interest" description="Disordered" evidence="8">
    <location>
        <begin position="486"/>
        <end position="541"/>
    </location>
</feature>
<evidence type="ECO:0000256" key="8">
    <source>
        <dbReference type="SAM" id="MobiDB-lite"/>
    </source>
</evidence>
<dbReference type="InterPro" id="IPR017932">
    <property type="entry name" value="GATase_2_dom"/>
</dbReference>
<dbReference type="GO" id="GO:0046872">
    <property type="term" value="F:metal ion binding"/>
    <property type="evidence" value="ECO:0007669"/>
    <property type="project" value="UniProtKB-KW"/>
</dbReference>
<dbReference type="Pfam" id="PF13230">
    <property type="entry name" value="GATase_4"/>
    <property type="match status" value="1"/>
</dbReference>
<feature type="repeat" description="WD" evidence="7">
    <location>
        <begin position="761"/>
        <end position="783"/>
    </location>
</feature>
<evidence type="ECO:0000256" key="3">
    <source>
        <dbReference type="ARBA" id="ARBA00022723"/>
    </source>
</evidence>
<dbReference type="Pfam" id="PF07687">
    <property type="entry name" value="M20_dimer"/>
    <property type="match status" value="1"/>
</dbReference>
<dbReference type="GO" id="GO:0008233">
    <property type="term" value="F:peptidase activity"/>
    <property type="evidence" value="ECO:0000318"/>
    <property type="project" value="GO_Central"/>
</dbReference>
<proteinExistence type="predicted"/>
<dbReference type="Gene3D" id="3.60.20.10">
    <property type="entry name" value="Glutamine Phosphoribosylpyrophosphate, subunit 1, domain 1"/>
    <property type="match status" value="1"/>
</dbReference>
<dbReference type="OMA" id="CVAYTEA"/>